<evidence type="ECO:0000313" key="9">
    <source>
        <dbReference type="Proteomes" id="UP001595528"/>
    </source>
</evidence>
<evidence type="ECO:0000256" key="2">
    <source>
        <dbReference type="ARBA" id="ARBA00005001"/>
    </source>
</evidence>
<dbReference type="PANTHER" id="PTHR30504">
    <property type="entry name" value="GLUCANS BIOSYNTHESIS PROTEIN"/>
    <property type="match status" value="1"/>
</dbReference>
<keyword evidence="4 6" id="KW-0732">Signal</keyword>
<dbReference type="InterPro" id="IPR011013">
    <property type="entry name" value="Gal_mutarotase_sf_dom"/>
</dbReference>
<dbReference type="InterPro" id="IPR014438">
    <property type="entry name" value="Glucan_biosyn_MdoG/MdoD"/>
</dbReference>
<gene>
    <name evidence="8" type="ORF">ACFOGJ_28640</name>
</gene>
<evidence type="ECO:0000256" key="5">
    <source>
        <dbReference type="ARBA" id="ARBA00022764"/>
    </source>
</evidence>
<dbReference type="InterPro" id="IPR014718">
    <property type="entry name" value="GH-type_carb-bd"/>
</dbReference>
<name>A0ABV7L9E7_9PROT</name>
<dbReference type="InterPro" id="IPR014756">
    <property type="entry name" value="Ig_E-set"/>
</dbReference>
<dbReference type="Gene3D" id="2.60.40.10">
    <property type="entry name" value="Immunoglobulins"/>
    <property type="match status" value="1"/>
</dbReference>
<dbReference type="SUPFAM" id="SSF81296">
    <property type="entry name" value="E set domains"/>
    <property type="match status" value="1"/>
</dbReference>
<dbReference type="RefSeq" id="WP_379906716.1">
    <property type="nucleotide sequence ID" value="NZ_JBHRTR010000054.1"/>
</dbReference>
<feature type="chain" id="PRO_5045691431" evidence="6">
    <location>
        <begin position="26"/>
        <end position="543"/>
    </location>
</feature>
<accession>A0ABV7L9E7</accession>
<evidence type="ECO:0000256" key="3">
    <source>
        <dbReference type="ARBA" id="ARBA00009284"/>
    </source>
</evidence>
<proteinExistence type="inferred from homology"/>
<comment type="similarity">
    <text evidence="3">Belongs to the OpgD/OpgG family.</text>
</comment>
<evidence type="ECO:0000256" key="6">
    <source>
        <dbReference type="SAM" id="SignalP"/>
    </source>
</evidence>
<dbReference type="SUPFAM" id="SSF74650">
    <property type="entry name" value="Galactose mutarotase-like"/>
    <property type="match status" value="1"/>
</dbReference>
<protein>
    <submittedName>
        <fullName evidence="8">Glucan biosynthesis protein</fullName>
    </submittedName>
</protein>
<feature type="signal peptide" evidence="6">
    <location>
        <begin position="1"/>
        <end position="25"/>
    </location>
</feature>
<dbReference type="PANTHER" id="PTHR30504:SF3">
    <property type="entry name" value="GLUCANS BIOSYNTHESIS PROTEIN D"/>
    <property type="match status" value="1"/>
</dbReference>
<dbReference type="Pfam" id="PF04349">
    <property type="entry name" value="MdoG"/>
    <property type="match status" value="1"/>
</dbReference>
<evidence type="ECO:0000256" key="1">
    <source>
        <dbReference type="ARBA" id="ARBA00004418"/>
    </source>
</evidence>
<comment type="caution">
    <text evidence="8">The sequence shown here is derived from an EMBL/GenBank/DDBJ whole genome shotgun (WGS) entry which is preliminary data.</text>
</comment>
<comment type="pathway">
    <text evidence="2">Glycan metabolism; osmoregulated periplasmic glucan (OPG) biosynthesis.</text>
</comment>
<dbReference type="InterPro" id="IPR013783">
    <property type="entry name" value="Ig-like_fold"/>
</dbReference>
<dbReference type="EMBL" id="JBHRTR010000054">
    <property type="protein sequence ID" value="MFC3231250.1"/>
    <property type="molecule type" value="Genomic_DNA"/>
</dbReference>
<comment type="subcellular location">
    <subcellularLocation>
        <location evidence="1">Periplasm</location>
    </subcellularLocation>
</comment>
<dbReference type="Gene3D" id="2.70.98.10">
    <property type="match status" value="1"/>
</dbReference>
<evidence type="ECO:0000313" key="8">
    <source>
        <dbReference type="EMBL" id="MFC3231250.1"/>
    </source>
</evidence>
<organism evidence="8 9">
    <name type="scientific">Marinibaculum pumilum</name>
    <dbReference type="NCBI Taxonomy" id="1766165"/>
    <lineage>
        <taxon>Bacteria</taxon>
        <taxon>Pseudomonadati</taxon>
        <taxon>Pseudomonadota</taxon>
        <taxon>Alphaproteobacteria</taxon>
        <taxon>Rhodospirillales</taxon>
        <taxon>Rhodospirillaceae</taxon>
        <taxon>Marinibaculum</taxon>
    </lineage>
</organism>
<keyword evidence="9" id="KW-1185">Reference proteome</keyword>
<evidence type="ECO:0000259" key="7">
    <source>
        <dbReference type="Pfam" id="PF04349"/>
    </source>
</evidence>
<keyword evidence="5" id="KW-0574">Periplasm</keyword>
<evidence type="ECO:0000256" key="4">
    <source>
        <dbReference type="ARBA" id="ARBA00022729"/>
    </source>
</evidence>
<dbReference type="PIRSF" id="PIRSF006281">
    <property type="entry name" value="MdoG"/>
    <property type="match status" value="1"/>
</dbReference>
<dbReference type="InterPro" id="IPR007444">
    <property type="entry name" value="Glucan_biosyn_MdoG_C"/>
</dbReference>
<sequence>MNRREILSASISLAALGLLPGSLQAAAGNGAGTAAPAAPAGPLILGPPVPFSFERLKAEAEAAAARPWQAGPNPHREILDRIDYDAFQAIRFRKAAALWADGGGGDPVQLFHLGRYFQDPCRIWVVGDGTAREILYRQDYFDMPADHVARALPDDIGFSGFRIAMPGQQGDWIAFLGASYFRTAGARGQYGLSARGLAIDTGLDTPEEFPRFTGFWLQRIPGEQGRVIVYARLDSPSIAGAFRIDCRNHGQSGTAADGVEMDVDCALFPRTPIRRLGIAPLTSMFWYGETHGRQARDWRPEIHDSDGLAIWTGSGERIWRPLKNPPRVMTNSFQDSDPKGFGLLQRDRAFDHYQDDGVFYDRRPSLWVAPKGDWGRGQVQLVEIPTDDEIHDNIVAYWVPEAPAEPGQRLAFGYRLLWDGAIPAARALGRTVATWSGAGGVPGQPRPEGVTRFVVDFEGGDLAAFGRGEVAPEVTLSRGAAGLQDAHPVVGRPGRIRAFFEVQAAGAEPVDMRLYLKGAGKRRAAGALTETWLYQYFPEAEGY</sequence>
<reference evidence="9" key="1">
    <citation type="journal article" date="2019" name="Int. J. Syst. Evol. Microbiol.">
        <title>The Global Catalogue of Microorganisms (GCM) 10K type strain sequencing project: providing services to taxonomists for standard genome sequencing and annotation.</title>
        <authorList>
            <consortium name="The Broad Institute Genomics Platform"/>
            <consortium name="The Broad Institute Genome Sequencing Center for Infectious Disease"/>
            <person name="Wu L."/>
            <person name="Ma J."/>
        </authorList>
    </citation>
    <scope>NUCLEOTIDE SEQUENCE [LARGE SCALE GENOMIC DNA]</scope>
    <source>
        <strain evidence="9">KCTC 42964</strain>
    </source>
</reference>
<dbReference type="Proteomes" id="UP001595528">
    <property type="component" value="Unassembled WGS sequence"/>
</dbReference>
<feature type="domain" description="Glucan biosynthesis periplasmic MdoG C-terminal" evidence="7">
    <location>
        <begin position="51"/>
        <end position="536"/>
    </location>
</feature>